<feature type="compositionally biased region" description="Polar residues" evidence="1">
    <location>
        <begin position="1"/>
        <end position="12"/>
    </location>
</feature>
<sequence length="118" mass="12680">MQNHGRPNNQGISLGLAQHVTRHREQRENRAIGTHQNGGGDQPVDQHDQGGKRAQLGDALCVVCADALGQHDRGGTGHHRQQNDHNVHQLVAVADGGDGALRIAADHHLVDVANQQLQ</sequence>
<dbReference type="AlphaFoldDB" id="A0A645FUK0"/>
<reference evidence="2" key="1">
    <citation type="submission" date="2019-08" db="EMBL/GenBank/DDBJ databases">
        <authorList>
            <person name="Kucharzyk K."/>
            <person name="Murdoch R.W."/>
            <person name="Higgins S."/>
            <person name="Loffler F."/>
        </authorList>
    </citation>
    <scope>NUCLEOTIDE SEQUENCE</scope>
</reference>
<proteinExistence type="predicted"/>
<protein>
    <submittedName>
        <fullName evidence="2">Uncharacterized protein</fullName>
    </submittedName>
</protein>
<name>A0A645FUK0_9ZZZZ</name>
<gene>
    <name evidence="2" type="ORF">SDC9_164675</name>
</gene>
<comment type="caution">
    <text evidence="2">The sequence shown here is derived from an EMBL/GenBank/DDBJ whole genome shotgun (WGS) entry which is preliminary data.</text>
</comment>
<dbReference type="EMBL" id="VSSQ01064418">
    <property type="protein sequence ID" value="MPN17322.1"/>
    <property type="molecule type" value="Genomic_DNA"/>
</dbReference>
<organism evidence="2">
    <name type="scientific">bioreactor metagenome</name>
    <dbReference type="NCBI Taxonomy" id="1076179"/>
    <lineage>
        <taxon>unclassified sequences</taxon>
        <taxon>metagenomes</taxon>
        <taxon>ecological metagenomes</taxon>
    </lineage>
</organism>
<evidence type="ECO:0000256" key="1">
    <source>
        <dbReference type="SAM" id="MobiDB-lite"/>
    </source>
</evidence>
<evidence type="ECO:0000313" key="2">
    <source>
        <dbReference type="EMBL" id="MPN17322.1"/>
    </source>
</evidence>
<feature type="region of interest" description="Disordered" evidence="1">
    <location>
        <begin position="1"/>
        <end position="52"/>
    </location>
</feature>
<accession>A0A645FUK0</accession>